<keyword evidence="2" id="KW-1185">Reference proteome</keyword>
<name>A0A0A6P8Z7_9GAMM</name>
<dbReference type="Proteomes" id="UP000030428">
    <property type="component" value="Unassembled WGS sequence"/>
</dbReference>
<gene>
    <name evidence="1" type="ORF">PN36_15745</name>
</gene>
<evidence type="ECO:0000313" key="2">
    <source>
        <dbReference type="Proteomes" id="UP000030428"/>
    </source>
</evidence>
<proteinExistence type="predicted"/>
<protein>
    <submittedName>
        <fullName evidence="1">Uncharacterized protein</fullName>
    </submittedName>
</protein>
<organism evidence="1 2">
    <name type="scientific">Candidatus Thiomargarita nelsonii</name>
    <dbReference type="NCBI Taxonomy" id="1003181"/>
    <lineage>
        <taxon>Bacteria</taxon>
        <taxon>Pseudomonadati</taxon>
        <taxon>Pseudomonadota</taxon>
        <taxon>Gammaproteobacteria</taxon>
        <taxon>Thiotrichales</taxon>
        <taxon>Thiotrichaceae</taxon>
        <taxon>Thiomargarita</taxon>
    </lineage>
</organism>
<comment type="caution">
    <text evidence="1">The sequence shown here is derived from an EMBL/GenBank/DDBJ whole genome shotgun (WGS) entry which is preliminary data.</text>
</comment>
<dbReference type="EMBL" id="JSZA02000057">
    <property type="protein sequence ID" value="KHD06744.1"/>
    <property type="molecule type" value="Genomic_DNA"/>
</dbReference>
<sequence>MPHLDEPDWSEITDIDRLLRPKLPRQLIQPILAALRHKQTLLIEYQPVMPDGIRVRLISPNH</sequence>
<accession>A0A0A6P8Z7</accession>
<reference evidence="1 2" key="1">
    <citation type="journal article" date="2016" name="Front. Microbiol.">
        <title>Single-Cell (Meta-)Genomics of a Dimorphic Candidatus Thiomargarita nelsonii Reveals Genomic Plasticity.</title>
        <authorList>
            <person name="Flood B.E."/>
            <person name="Fliss P."/>
            <person name="Jones D.S."/>
            <person name="Dick G.J."/>
            <person name="Jain S."/>
            <person name="Kaster A.K."/>
            <person name="Winkel M."/>
            <person name="Mussmann M."/>
            <person name="Bailey J."/>
        </authorList>
    </citation>
    <scope>NUCLEOTIDE SEQUENCE [LARGE SCALE GENOMIC DNA]</scope>
    <source>
        <strain evidence="1">Hydrate Ridge</strain>
    </source>
</reference>
<dbReference type="AlphaFoldDB" id="A0A0A6P8Z7"/>
<evidence type="ECO:0000313" key="1">
    <source>
        <dbReference type="EMBL" id="KHD06744.1"/>
    </source>
</evidence>